<evidence type="ECO:0000313" key="4">
    <source>
        <dbReference type="Proteomes" id="UP000314986"/>
    </source>
</evidence>
<evidence type="ECO:0000313" key="3">
    <source>
        <dbReference type="Ensembl" id="ENSCMIP00000028390.1"/>
    </source>
</evidence>
<keyword evidence="4" id="KW-1185">Reference proteome</keyword>
<dbReference type="InterPro" id="IPR025697">
    <property type="entry name" value="CLU_dom"/>
</dbReference>
<dbReference type="GO" id="GO:0003729">
    <property type="term" value="F:mRNA binding"/>
    <property type="evidence" value="ECO:0007669"/>
    <property type="project" value="TreeGrafter"/>
</dbReference>
<dbReference type="Pfam" id="PF13424">
    <property type="entry name" value="TPR_12"/>
    <property type="match status" value="1"/>
</dbReference>
<dbReference type="SUPFAM" id="SSF103107">
    <property type="entry name" value="Hypothetical protein c14orf129, hspc210"/>
    <property type="match status" value="1"/>
</dbReference>
<dbReference type="AlphaFoldDB" id="A0A4W3J7C2"/>
<dbReference type="SUPFAM" id="SSF48452">
    <property type="entry name" value="TPR-like"/>
    <property type="match status" value="1"/>
</dbReference>
<dbReference type="FunFam" id="3.30.2280.10:FF:000001">
    <property type="entry name" value="Clustered mitochondria (CluA/CLU1) homolog"/>
    <property type="match status" value="1"/>
</dbReference>
<proteinExistence type="predicted"/>
<reference evidence="4" key="2">
    <citation type="journal article" date="2007" name="PLoS Biol.">
        <title>Survey sequencing and comparative analysis of the elephant shark (Callorhinchus milii) genome.</title>
        <authorList>
            <person name="Venkatesh B."/>
            <person name="Kirkness E.F."/>
            <person name="Loh Y.H."/>
            <person name="Halpern A.L."/>
            <person name="Lee A.P."/>
            <person name="Johnson J."/>
            <person name="Dandona N."/>
            <person name="Viswanathan L.D."/>
            <person name="Tay A."/>
            <person name="Venter J.C."/>
            <person name="Strausberg R.L."/>
            <person name="Brenner S."/>
        </authorList>
    </citation>
    <scope>NUCLEOTIDE SEQUENCE [LARGE SCALE GENOMIC DNA]</scope>
</reference>
<evidence type="ECO:0000259" key="2">
    <source>
        <dbReference type="PROSITE" id="PS51823"/>
    </source>
</evidence>
<dbReference type="Proteomes" id="UP000314986">
    <property type="component" value="Unassembled WGS sequence"/>
</dbReference>
<dbReference type="InterPro" id="IPR027523">
    <property type="entry name" value="CLU_prot"/>
</dbReference>
<dbReference type="OMA" id="KYAQFMK"/>
<dbReference type="Gene3D" id="3.30.2280.10">
    <property type="entry name" value="Hypothetical protein (hspc210)"/>
    <property type="match status" value="1"/>
</dbReference>
<dbReference type="GO" id="GO:0048312">
    <property type="term" value="P:intracellular distribution of mitochondria"/>
    <property type="evidence" value="ECO:0007669"/>
    <property type="project" value="TreeGrafter"/>
</dbReference>
<dbReference type="PANTHER" id="PTHR12601:SF50">
    <property type="entry name" value="CLUSTERED MITOCHONDRIA PROTEIN HOMOLOG"/>
    <property type="match status" value="1"/>
</dbReference>
<keyword evidence="1" id="KW-0963">Cytoplasm</keyword>
<dbReference type="InterPro" id="IPR033646">
    <property type="entry name" value="CLU-central"/>
</dbReference>
<dbReference type="InterPro" id="IPR011990">
    <property type="entry name" value="TPR-like_helical_dom_sf"/>
</dbReference>
<dbReference type="InParanoid" id="A0A4W3J7C2"/>
<dbReference type="Gene3D" id="1.25.40.10">
    <property type="entry name" value="Tetratricopeptide repeat domain"/>
    <property type="match status" value="1"/>
</dbReference>
<dbReference type="InterPro" id="IPR023231">
    <property type="entry name" value="GSKIP_dom_sf"/>
</dbReference>
<reference evidence="3" key="5">
    <citation type="submission" date="2025-09" db="UniProtKB">
        <authorList>
            <consortium name="Ensembl"/>
        </authorList>
    </citation>
    <scope>IDENTIFICATION</scope>
</reference>
<dbReference type="PANTHER" id="PTHR12601">
    <property type="entry name" value="EUKARYOTIC TRANSLATION INITIATION FACTOR 3 SUBUNIT EIF-3"/>
    <property type="match status" value="1"/>
</dbReference>
<organism evidence="3 4">
    <name type="scientific">Callorhinchus milii</name>
    <name type="common">Ghost shark</name>
    <dbReference type="NCBI Taxonomy" id="7868"/>
    <lineage>
        <taxon>Eukaryota</taxon>
        <taxon>Metazoa</taxon>
        <taxon>Chordata</taxon>
        <taxon>Craniata</taxon>
        <taxon>Vertebrata</taxon>
        <taxon>Chondrichthyes</taxon>
        <taxon>Holocephali</taxon>
        <taxon>Chimaeriformes</taxon>
        <taxon>Callorhinchidae</taxon>
        <taxon>Callorhinchus</taxon>
    </lineage>
</organism>
<dbReference type="GO" id="GO:0005737">
    <property type="term" value="C:cytoplasm"/>
    <property type="evidence" value="ECO:0007669"/>
    <property type="project" value="TreeGrafter"/>
</dbReference>
<feature type="domain" description="Clu" evidence="2">
    <location>
        <begin position="299"/>
        <end position="541"/>
    </location>
</feature>
<dbReference type="CDD" id="cd15466">
    <property type="entry name" value="CLU-central"/>
    <property type="match status" value="1"/>
</dbReference>
<protein>
    <submittedName>
        <fullName evidence="3">Clustered mitochondria protein homolog</fullName>
    </submittedName>
</protein>
<reference evidence="4" key="1">
    <citation type="journal article" date="2006" name="Science">
        <title>Ancient noncoding elements conserved in the human genome.</title>
        <authorList>
            <person name="Venkatesh B."/>
            <person name="Kirkness E.F."/>
            <person name="Loh Y.H."/>
            <person name="Halpern A.L."/>
            <person name="Lee A.P."/>
            <person name="Johnson J."/>
            <person name="Dandona N."/>
            <person name="Viswanathan L.D."/>
            <person name="Tay A."/>
            <person name="Venter J.C."/>
            <person name="Strausberg R.L."/>
            <person name="Brenner S."/>
        </authorList>
    </citation>
    <scope>NUCLEOTIDE SEQUENCE [LARGE SCALE GENOMIC DNA]</scope>
</reference>
<reference evidence="3" key="4">
    <citation type="submission" date="2025-08" db="UniProtKB">
        <authorList>
            <consortium name="Ensembl"/>
        </authorList>
    </citation>
    <scope>IDENTIFICATION</scope>
</reference>
<sequence>MKPDGEEVIPDQDLLNIKIQVTGSDAFDLQVSPQELVQEIIQVLMDREDTCHRTCFSLQHRGNILDNFSELSSVKGLGDGSVLKVVEEPYTAREARIHIRHIRDLLKSLDLADAYNGMNCNSLSFLTEVSEGDAAGRSWIGIFDAVDCSPPEYILPGSKDRLLSPLQPPVLDNKSVQCLKALMLSGWNPPPGNRRMHGDLMYLYVITMEKRHVSLTASTRGFYINQSTMDVFNPKPASPSLLCHSLVELLSQISPAFKKNFTALQKKRVQCHPLKRIATPYQLYSWTTPHSEHTIDCVRAEDAFTSRLGYEEHIPGQTRDWNEELQTTRELPREVLTQRLQRERAMFKVNSDFVAAATRGAMAIIDGNVMAINPGEEVKMQMFIWNSIFFSLGFDVRDHYKDFGGDCAAYVASGHDLKGVRAFSLEDTSGLYTLGTVVLDYRGYRVTAQSIIPGILEREQEQSVVYGSVDFGKTVMSNHQYVDLLLKSAKALCVQKHLVLNEHDQPVLLCSSVECKGIVGNDGRFYILDLLRTFPPDLNFLPVEGEEMPEECRRWGFPRQYRHKLCSFRPELLERFVQHKYTLFTKLVKEKMKESDSMQNGQEEGDSETDGKVWGGLFALKAACRAVGSVNDVVFDIRFNPNMYSSGVRFHELENEAIVIQKRLLRDAAAFLVAEQIPSFITDCLRHKVVPADGVTMTDALHRRGINIRYIGTIAQLVSQSEERQRLDHIMVSRVGTGPGWALLLLPAHLEFPGVEMSGLSSAVSRFLNCLLSSYPNPVAHLPPDELVSRRKKSKRKLRSPGAVDTAWSSLAPCELWRHINSEAYFPFSAAVERFGFQKVSLLREFCIKAGIQILLRDYSFDSRHKPTFTEEDVLNIFPVAKHVSVRATDGERIYQSAKEKVEKGNLTEGFELLTEALNQFNNVYGAMHPDMCDALHLLARLHYLKGDVSEAVNHQQKTVIMSERTRGFDHPRTTQEYISLALYSFANSQVCVALKLLYRARYLTLTVSGEDHPAMAVLDSSIGLVLQAVLECDLALRFLQKALEINLKYFGLQSLQTALSYHLLAQVCASKAEFLLWDATPRGGTLYKCKLFHQQTRVSSEFLKHVTQQAVNLQRTMNEIYQNGSGSNTNTNLPLVQVSVRARAGYSVFCSQKRLYREKSWLLQRPGFRHPHHRLLSNLLLVVSSRQRLNQRSRM</sequence>
<dbReference type="STRING" id="7868.ENSCMIP00000028390"/>
<dbReference type="InterPro" id="IPR028275">
    <property type="entry name" value="CLU_N"/>
</dbReference>
<dbReference type="PROSITE" id="PS51823">
    <property type="entry name" value="CLU"/>
    <property type="match status" value="1"/>
</dbReference>
<evidence type="ECO:0000256" key="1">
    <source>
        <dbReference type="ARBA" id="ARBA00022490"/>
    </source>
</evidence>
<dbReference type="Pfam" id="PF15044">
    <property type="entry name" value="CLU_N"/>
    <property type="match status" value="1"/>
</dbReference>
<reference evidence="4" key="3">
    <citation type="journal article" date="2014" name="Nature">
        <title>Elephant shark genome provides unique insights into gnathostome evolution.</title>
        <authorList>
            <consortium name="International Elephant Shark Genome Sequencing Consortium"/>
            <person name="Venkatesh B."/>
            <person name="Lee A.P."/>
            <person name="Ravi V."/>
            <person name="Maurya A.K."/>
            <person name="Lian M.M."/>
            <person name="Swann J.B."/>
            <person name="Ohta Y."/>
            <person name="Flajnik M.F."/>
            <person name="Sutoh Y."/>
            <person name="Kasahara M."/>
            <person name="Hoon S."/>
            <person name="Gangu V."/>
            <person name="Roy S.W."/>
            <person name="Irimia M."/>
            <person name="Korzh V."/>
            <person name="Kondrychyn I."/>
            <person name="Lim Z.W."/>
            <person name="Tay B.H."/>
            <person name="Tohari S."/>
            <person name="Kong K.W."/>
            <person name="Ho S."/>
            <person name="Lorente-Galdos B."/>
            <person name="Quilez J."/>
            <person name="Marques-Bonet T."/>
            <person name="Raney B.J."/>
            <person name="Ingham P.W."/>
            <person name="Tay A."/>
            <person name="Hillier L.W."/>
            <person name="Minx P."/>
            <person name="Boehm T."/>
            <person name="Wilson R.K."/>
            <person name="Brenner S."/>
            <person name="Warren W.C."/>
        </authorList>
    </citation>
    <scope>NUCLEOTIDE SEQUENCE [LARGE SCALE GENOMIC DNA]</scope>
</reference>
<dbReference type="Pfam" id="PF12807">
    <property type="entry name" value="eIF3_p135"/>
    <property type="match status" value="1"/>
</dbReference>
<dbReference type="GeneTree" id="ENSGT00390000012485"/>
<accession>A0A4W3J7C2</accession>
<dbReference type="Ensembl" id="ENSCMIT00000028839.1">
    <property type="protein sequence ID" value="ENSCMIP00000028390.1"/>
    <property type="gene ID" value="ENSCMIG00000012324.1"/>
</dbReference>
<gene>
    <name evidence="3" type="primary">LOC103189952</name>
</gene>
<name>A0A4W3J7C2_CALMI</name>
<dbReference type="Pfam" id="PF13236">
    <property type="entry name" value="CLU"/>
    <property type="match status" value="1"/>
</dbReference>